<organism evidence="1 2">
    <name type="scientific">Paracoccidioides brasiliensis</name>
    <dbReference type="NCBI Taxonomy" id="121759"/>
    <lineage>
        <taxon>Eukaryota</taxon>
        <taxon>Fungi</taxon>
        <taxon>Dikarya</taxon>
        <taxon>Ascomycota</taxon>
        <taxon>Pezizomycotina</taxon>
        <taxon>Eurotiomycetes</taxon>
        <taxon>Eurotiomycetidae</taxon>
        <taxon>Onygenales</taxon>
        <taxon>Ajellomycetaceae</taxon>
        <taxon>Paracoccidioides</taxon>
    </lineage>
</organism>
<evidence type="ECO:0000313" key="1">
    <source>
        <dbReference type="EMBL" id="ODH38987.1"/>
    </source>
</evidence>
<dbReference type="PANTHER" id="PTHR36124:SF1">
    <property type="entry name" value="ER-BOUND OXYGENASE MPAB_MPAB'_RUBBER OXYGENASE CATALYTIC DOMAIN-CONTAINING PROTEIN"/>
    <property type="match status" value="1"/>
</dbReference>
<dbReference type="InterPro" id="IPR046366">
    <property type="entry name" value="MPAB"/>
</dbReference>
<name>A0A1D2JJS5_PARBR</name>
<dbReference type="GO" id="GO:0016491">
    <property type="term" value="F:oxidoreductase activity"/>
    <property type="evidence" value="ECO:0007669"/>
    <property type="project" value="InterPro"/>
</dbReference>
<comment type="caution">
    <text evidence="1">The sequence shown here is derived from an EMBL/GenBank/DDBJ whole genome shotgun (WGS) entry which is preliminary data.</text>
</comment>
<dbReference type="PANTHER" id="PTHR36124">
    <property type="match status" value="1"/>
</dbReference>
<accession>A0A1D2JJS5</accession>
<sequence length="425" mass="49346">MLSTVDYAGLIPVAQKFLAAAKEWASVPILGSVAYLLAVAVLRNRRIKNNVKKFNYPTRASMAGMSDDDAWEIILETAQLEFPFTYLKALQFSLFRTYGIPTISKTLVQTGQFAKPEFSMKRYADTAVLISEFFGNPPTSERTREAIARMNYLHQLYRASGKILDDDMLYTLSLFALEPARWIGKYEWRQISDMEKCAIGTFWRSIGDAMLISFDNLPSSKIGFKDGIHFFEELEAWSEEYEKQAMVPSSWNKKNADQTVALLLWDYPNFMRPLARNMVLYMMDDRLRTAMMYEKPGSIYKAFFSTVFTLRKLYLRHLSLPRPWFLRYRRISPGTSAEDRHYFLTWEGAPYYVKPTFMHRWGLRAWITWIRGLPLPGDDPKHSPNGYYVPDVGPVNFEGKGREQAKETKERLVKERTGQCPFLIK</sequence>
<dbReference type="VEuPathDB" id="FungiDB:PADG_02902"/>
<gene>
    <name evidence="1" type="ORF">ACO22_02078</name>
</gene>
<protein>
    <submittedName>
        <fullName evidence="1">Uncharacterized protein</fullName>
    </submittedName>
</protein>
<reference evidence="1 2" key="1">
    <citation type="submission" date="2016-06" db="EMBL/GenBank/DDBJ databases">
        <authorList>
            <person name="Kjaerup R.B."/>
            <person name="Dalgaard T.S."/>
            <person name="Juul-Madsen H.R."/>
        </authorList>
    </citation>
    <scope>NUCLEOTIDE SEQUENCE [LARGE SCALE GENOMIC DNA]</scope>
    <source>
        <strain evidence="1 2">Pb300</strain>
    </source>
</reference>
<dbReference type="VEuPathDB" id="FungiDB:PABG_00488"/>
<evidence type="ECO:0000313" key="2">
    <source>
        <dbReference type="Proteomes" id="UP000242814"/>
    </source>
</evidence>
<dbReference type="AlphaFoldDB" id="A0A1D2JJS5"/>
<dbReference type="EMBL" id="LZYO01000059">
    <property type="protein sequence ID" value="ODH38987.1"/>
    <property type="molecule type" value="Genomic_DNA"/>
</dbReference>
<proteinExistence type="predicted"/>
<dbReference type="Proteomes" id="UP000242814">
    <property type="component" value="Unassembled WGS sequence"/>
</dbReference>